<keyword evidence="1" id="KW-0328">Glycosyltransferase</keyword>
<gene>
    <name evidence="3" type="ORF">RC54_02350</name>
</gene>
<evidence type="ECO:0000313" key="3">
    <source>
        <dbReference type="EMBL" id="AYR22730.1"/>
    </source>
</evidence>
<dbReference type="EMBL" id="CP024996">
    <property type="protein sequence ID" value="AYR22730.1"/>
    <property type="molecule type" value="Genomic_DNA"/>
</dbReference>
<dbReference type="Pfam" id="PF01531">
    <property type="entry name" value="Glyco_transf_11"/>
    <property type="match status" value="1"/>
</dbReference>
<dbReference type="Proteomes" id="UP000269199">
    <property type="component" value="Chromosome"/>
</dbReference>
<evidence type="ECO:0000256" key="1">
    <source>
        <dbReference type="ARBA" id="ARBA00022676"/>
    </source>
</evidence>
<sequence length="293" mass="32969">MIVSRLIGGLGNQMFQYAVGRALAEHMHTPLLLDVSGFVHYDLRRYELDGFNIKAKPASEEELARLGVKAGVKPSMYERAMRKLGIRREPSILREASFTYDARIETVEAPLYLDGYWQSQRYFAAIRPQLLQEFSLKDSWGSANDALAEQIGLAGDGAVSLHVRRGDYVNNAQTAQYHGVCSLDYYRQAVAYIVARVAAPHFFVFSDDHAWVSANLDTGCPTTFVQTNSPDQGIFDMALMKTCRHHIIANSSFSWWGAWLNANDEKIVVAPQRWFNEASKDTSDLIPAGWVRL</sequence>
<dbReference type="RefSeq" id="WP_061790455.1">
    <property type="nucleotide sequence ID" value="NZ_CP024996.1"/>
</dbReference>
<name>A0AAD0XFQ7_9BURK</name>
<dbReference type="GO" id="GO:0005975">
    <property type="term" value="P:carbohydrate metabolic process"/>
    <property type="evidence" value="ECO:0007669"/>
    <property type="project" value="InterPro"/>
</dbReference>
<keyword evidence="2" id="KW-0808">Transferase</keyword>
<dbReference type="AlphaFoldDB" id="A0AAD0XFQ7"/>
<dbReference type="CDD" id="cd11301">
    <property type="entry name" value="Fut1_Fut2_like"/>
    <property type="match status" value="1"/>
</dbReference>
<reference evidence="3 4" key="1">
    <citation type="submission" date="2017-11" db="EMBL/GenBank/DDBJ databases">
        <title>Complete genome sequence of Herbaspirillum rubrisubalbicans DSM 11543.</title>
        <authorList>
            <person name="Chen M."/>
            <person name="An Q."/>
        </authorList>
    </citation>
    <scope>NUCLEOTIDE SEQUENCE [LARGE SCALE GENOMIC DNA]</scope>
    <source>
        <strain evidence="3 4">DSM 11543</strain>
    </source>
</reference>
<dbReference type="InterPro" id="IPR002516">
    <property type="entry name" value="Glyco_trans_11"/>
</dbReference>
<dbReference type="GO" id="GO:0008107">
    <property type="term" value="F:galactoside 2-alpha-L-fucosyltransferase activity"/>
    <property type="evidence" value="ECO:0007669"/>
    <property type="project" value="InterPro"/>
</dbReference>
<dbReference type="PANTHER" id="PTHR11927">
    <property type="entry name" value="GALACTOSIDE 2-L-FUCOSYLTRANSFERASE"/>
    <property type="match status" value="1"/>
</dbReference>
<dbReference type="GO" id="GO:0016020">
    <property type="term" value="C:membrane"/>
    <property type="evidence" value="ECO:0007669"/>
    <property type="project" value="InterPro"/>
</dbReference>
<dbReference type="PANTHER" id="PTHR11927:SF9">
    <property type="entry name" value="L-FUCOSYLTRANSFERASE"/>
    <property type="match status" value="1"/>
</dbReference>
<protein>
    <submittedName>
        <fullName evidence="3">Alpha-1,2-fucosyltransferase</fullName>
    </submittedName>
</protein>
<evidence type="ECO:0000313" key="4">
    <source>
        <dbReference type="Proteomes" id="UP000269199"/>
    </source>
</evidence>
<evidence type="ECO:0000256" key="2">
    <source>
        <dbReference type="ARBA" id="ARBA00022679"/>
    </source>
</evidence>
<proteinExistence type="predicted"/>
<organism evidence="3 4">
    <name type="scientific">Herbaspirillum rubrisubalbicans</name>
    <dbReference type="NCBI Taxonomy" id="80842"/>
    <lineage>
        <taxon>Bacteria</taxon>
        <taxon>Pseudomonadati</taxon>
        <taxon>Pseudomonadota</taxon>
        <taxon>Betaproteobacteria</taxon>
        <taxon>Burkholderiales</taxon>
        <taxon>Oxalobacteraceae</taxon>
        <taxon>Herbaspirillum</taxon>
    </lineage>
</organism>
<accession>A0AAD0XFQ7</accession>